<name>A0A1I4WAN9_CHROL</name>
<sequence length="51" mass="5801">MRDMVKRIVLVIFVLLVLTAVSGYFYMQKHPLDEKASVNKTMNITGSKVSK</sequence>
<evidence type="ECO:0000313" key="2">
    <source>
        <dbReference type="Proteomes" id="UP000198769"/>
    </source>
</evidence>
<keyword evidence="2" id="KW-1185">Reference proteome</keyword>
<dbReference type="Proteomes" id="UP000198769">
    <property type="component" value="Unassembled WGS sequence"/>
</dbReference>
<protein>
    <submittedName>
        <fullName evidence="1">Uncharacterized protein</fullName>
    </submittedName>
</protein>
<dbReference type="EMBL" id="FOVD01000001">
    <property type="protein sequence ID" value="SFN10834.1"/>
    <property type="molecule type" value="Genomic_DNA"/>
</dbReference>
<dbReference type="AlphaFoldDB" id="A0A1I4WAN9"/>
<proteinExistence type="predicted"/>
<dbReference type="RefSeq" id="WP_156122708.1">
    <property type="nucleotide sequence ID" value="NZ_FOVD01000001.1"/>
</dbReference>
<reference evidence="2" key="1">
    <citation type="submission" date="2016-10" db="EMBL/GenBank/DDBJ databases">
        <authorList>
            <person name="Varghese N."/>
            <person name="Submissions S."/>
        </authorList>
    </citation>
    <scope>NUCLEOTIDE SEQUENCE [LARGE SCALE GENOMIC DNA]</scope>
    <source>
        <strain evidence="2">DSM 25575</strain>
    </source>
</reference>
<organism evidence="1 2">
    <name type="scientific">Chryseobacterium oleae</name>
    <dbReference type="NCBI Taxonomy" id="491207"/>
    <lineage>
        <taxon>Bacteria</taxon>
        <taxon>Pseudomonadati</taxon>
        <taxon>Bacteroidota</taxon>
        <taxon>Flavobacteriia</taxon>
        <taxon>Flavobacteriales</taxon>
        <taxon>Weeksellaceae</taxon>
        <taxon>Chryseobacterium group</taxon>
        <taxon>Chryseobacterium</taxon>
    </lineage>
</organism>
<gene>
    <name evidence="1" type="ORF">SAMN05421594_1066</name>
</gene>
<evidence type="ECO:0000313" key="1">
    <source>
        <dbReference type="EMBL" id="SFN10834.1"/>
    </source>
</evidence>
<accession>A0A1I4WAN9</accession>